<dbReference type="GO" id="GO:0004719">
    <property type="term" value="F:protein-L-isoaspartate (D-aspartate) O-methyltransferase activity"/>
    <property type="evidence" value="ECO:0007669"/>
    <property type="project" value="UniProtKB-EC"/>
</dbReference>
<evidence type="ECO:0000256" key="10">
    <source>
        <dbReference type="ARBA" id="ARBA00031323"/>
    </source>
</evidence>
<evidence type="ECO:0000256" key="8">
    <source>
        <dbReference type="ARBA" id="ARBA00022691"/>
    </source>
</evidence>
<proteinExistence type="inferred from homology"/>
<comment type="subcellular location">
    <subcellularLocation>
        <location evidence="1">Cytoplasm</location>
    </subcellularLocation>
</comment>
<dbReference type="GO" id="GO:0032259">
    <property type="term" value="P:methylation"/>
    <property type="evidence" value="ECO:0007669"/>
    <property type="project" value="UniProtKB-KW"/>
</dbReference>
<organism evidence="12 13">
    <name type="scientific">Streptosporangium carneum</name>
    <dbReference type="NCBI Taxonomy" id="47481"/>
    <lineage>
        <taxon>Bacteria</taxon>
        <taxon>Bacillati</taxon>
        <taxon>Actinomycetota</taxon>
        <taxon>Actinomycetes</taxon>
        <taxon>Streptosporangiales</taxon>
        <taxon>Streptosporangiaceae</taxon>
        <taxon>Streptosporangium</taxon>
    </lineage>
</organism>
<evidence type="ECO:0000256" key="9">
    <source>
        <dbReference type="ARBA" id="ARBA00030757"/>
    </source>
</evidence>
<dbReference type="AlphaFoldDB" id="A0A9W6MBS2"/>
<dbReference type="GO" id="GO:0005737">
    <property type="term" value="C:cytoplasm"/>
    <property type="evidence" value="ECO:0007669"/>
    <property type="project" value="UniProtKB-SubCell"/>
</dbReference>
<gene>
    <name evidence="12" type="primary">pcm_2</name>
    <name evidence="12" type="ORF">GCM10017600_18310</name>
</gene>
<dbReference type="EMBL" id="BSEV01000002">
    <property type="protein sequence ID" value="GLK08426.1"/>
    <property type="molecule type" value="Genomic_DNA"/>
</dbReference>
<dbReference type="InterPro" id="IPR029063">
    <property type="entry name" value="SAM-dependent_MTases_sf"/>
</dbReference>
<reference evidence="12" key="1">
    <citation type="journal article" date="2014" name="Int. J. Syst. Evol. Microbiol.">
        <title>Complete genome sequence of Corynebacterium casei LMG S-19264T (=DSM 44701T), isolated from a smear-ripened cheese.</title>
        <authorList>
            <consortium name="US DOE Joint Genome Institute (JGI-PGF)"/>
            <person name="Walter F."/>
            <person name="Albersmeier A."/>
            <person name="Kalinowski J."/>
            <person name="Ruckert C."/>
        </authorList>
    </citation>
    <scope>NUCLEOTIDE SEQUENCE</scope>
    <source>
        <strain evidence="12">VKM Ac-2007</strain>
    </source>
</reference>
<dbReference type="Proteomes" id="UP001143474">
    <property type="component" value="Unassembled WGS sequence"/>
</dbReference>
<keyword evidence="8" id="KW-0949">S-adenosyl-L-methionine</keyword>
<dbReference type="PANTHER" id="PTHR11579">
    <property type="entry name" value="PROTEIN-L-ISOASPARTATE O-METHYLTRANSFERASE"/>
    <property type="match status" value="1"/>
</dbReference>
<keyword evidence="7" id="KW-0808">Transferase</keyword>
<evidence type="ECO:0000313" key="13">
    <source>
        <dbReference type="Proteomes" id="UP001143474"/>
    </source>
</evidence>
<evidence type="ECO:0000256" key="4">
    <source>
        <dbReference type="ARBA" id="ARBA00013346"/>
    </source>
</evidence>
<name>A0A9W6MBS2_9ACTN</name>
<dbReference type="EC" id="2.1.1.77" evidence="3"/>
<keyword evidence="5" id="KW-0963">Cytoplasm</keyword>
<evidence type="ECO:0000256" key="6">
    <source>
        <dbReference type="ARBA" id="ARBA00022603"/>
    </source>
</evidence>
<evidence type="ECO:0000256" key="5">
    <source>
        <dbReference type="ARBA" id="ARBA00022490"/>
    </source>
</evidence>
<evidence type="ECO:0000256" key="7">
    <source>
        <dbReference type="ARBA" id="ARBA00022679"/>
    </source>
</evidence>
<accession>A0A9W6MBS2</accession>
<comment type="similarity">
    <text evidence="2">Belongs to the methyltransferase superfamily. L-isoaspartyl/D-aspartyl protein methyltransferase family.</text>
</comment>
<keyword evidence="6" id="KW-0489">Methyltransferase</keyword>
<evidence type="ECO:0000256" key="11">
    <source>
        <dbReference type="ARBA" id="ARBA00031350"/>
    </source>
</evidence>
<evidence type="ECO:0000256" key="2">
    <source>
        <dbReference type="ARBA" id="ARBA00005369"/>
    </source>
</evidence>
<sequence>MDEMSPPDTADVQAMAGRLADDLRGRGLLGDERWARALAEVPRDLFAPMSAWAKPDRWNETGYPIDIATDSAAWWEAVYSDAAIIIQSDDGDTDPAAGKGQSSSSVSAPGVVFPFLELLAPHKGDRILEIGTGSGWTASLLSWWAGADNVTSIEVDPAVAAGAAANIEAAGFTPHLVVGDGLKGCPERAPFDRVHVTAGVADIPAAWIEQTRPGGVIVLPWQPGGATGHKLRLTVIDDSTAVGSFHGRANYMMVRSQRSDHVWNSHHSEDAETSATRLHPRTVVTADLGAHLAGVALAPGVDWLVISEPDGYSLLLQEMGNPEGSWAACDAVPGADDFQVTQYGSRRLWDEVADAYLKWVSWGSPSADRFGLTVEAKGNRLWLNRPDGMWWPLP</sequence>
<evidence type="ECO:0000256" key="1">
    <source>
        <dbReference type="ARBA" id="ARBA00004496"/>
    </source>
</evidence>
<dbReference type="CDD" id="cd02440">
    <property type="entry name" value="AdoMet_MTases"/>
    <property type="match status" value="1"/>
</dbReference>
<keyword evidence="13" id="KW-1185">Reference proteome</keyword>
<dbReference type="Gene3D" id="3.40.50.150">
    <property type="entry name" value="Vaccinia Virus protein VP39"/>
    <property type="match status" value="1"/>
</dbReference>
<protein>
    <recommendedName>
        <fullName evidence="4">Protein-L-isoaspartate O-methyltransferase</fullName>
        <ecNumber evidence="3">2.1.1.77</ecNumber>
    </recommendedName>
    <alternativeName>
        <fullName evidence="11">L-isoaspartyl protein carboxyl methyltransferase</fullName>
    </alternativeName>
    <alternativeName>
        <fullName evidence="9">Protein L-isoaspartyl methyltransferase</fullName>
    </alternativeName>
    <alternativeName>
        <fullName evidence="10">Protein-beta-aspartate methyltransferase</fullName>
    </alternativeName>
</protein>
<reference evidence="12" key="2">
    <citation type="submission" date="2023-01" db="EMBL/GenBank/DDBJ databases">
        <authorList>
            <person name="Sun Q."/>
            <person name="Evtushenko L."/>
        </authorList>
    </citation>
    <scope>NUCLEOTIDE SEQUENCE</scope>
    <source>
        <strain evidence="12">VKM Ac-2007</strain>
    </source>
</reference>
<evidence type="ECO:0000256" key="3">
    <source>
        <dbReference type="ARBA" id="ARBA00011890"/>
    </source>
</evidence>
<dbReference type="InterPro" id="IPR000682">
    <property type="entry name" value="PCMT"/>
</dbReference>
<dbReference type="PANTHER" id="PTHR11579:SF0">
    <property type="entry name" value="PROTEIN-L-ISOASPARTATE(D-ASPARTATE) O-METHYLTRANSFERASE"/>
    <property type="match status" value="1"/>
</dbReference>
<dbReference type="SUPFAM" id="SSF53335">
    <property type="entry name" value="S-adenosyl-L-methionine-dependent methyltransferases"/>
    <property type="match status" value="1"/>
</dbReference>
<comment type="caution">
    <text evidence="12">The sequence shown here is derived from an EMBL/GenBank/DDBJ whole genome shotgun (WGS) entry which is preliminary data.</text>
</comment>
<evidence type="ECO:0000313" key="12">
    <source>
        <dbReference type="EMBL" id="GLK08426.1"/>
    </source>
</evidence>
<dbReference type="Pfam" id="PF01135">
    <property type="entry name" value="PCMT"/>
    <property type="match status" value="1"/>
</dbReference>